<sequence length="138" mass="15129">MSNGWKDHLGASGSEPLPVVIIGNGPSGICLSYLLSGYSPYVKPDAIHPHPVLQRKLTEAPGVSIVDQVGLSSGWEGHPHCGKTLPGKNQKDAFMRHKTKRVRDHKISHRNWGRGITAVFEDLQIPHQLVSPPLDQCF</sequence>
<comment type="caution">
    <text evidence="1">The sequence shown here is derived from an EMBL/GenBank/DDBJ whole genome shotgun (WGS) entry which is preliminary data.</text>
</comment>
<dbReference type="Proteomes" id="UP001159641">
    <property type="component" value="Unassembled WGS sequence"/>
</dbReference>
<dbReference type="EMBL" id="JAIQCJ010002005">
    <property type="protein sequence ID" value="KAJ8785876.1"/>
    <property type="molecule type" value="Genomic_DNA"/>
</dbReference>
<dbReference type="PANTHER" id="PTHR15192:SF15">
    <property type="entry name" value="OXIDATIVE STRESS-INDUCED GROWTH INHIBITOR 1"/>
    <property type="match status" value="1"/>
</dbReference>
<organism evidence="1 2">
    <name type="scientific">Eschrichtius robustus</name>
    <name type="common">California gray whale</name>
    <name type="synonym">Eschrichtius gibbosus</name>
    <dbReference type="NCBI Taxonomy" id="9764"/>
    <lineage>
        <taxon>Eukaryota</taxon>
        <taxon>Metazoa</taxon>
        <taxon>Chordata</taxon>
        <taxon>Craniata</taxon>
        <taxon>Vertebrata</taxon>
        <taxon>Euteleostomi</taxon>
        <taxon>Mammalia</taxon>
        <taxon>Eutheria</taxon>
        <taxon>Laurasiatheria</taxon>
        <taxon>Artiodactyla</taxon>
        <taxon>Whippomorpha</taxon>
        <taxon>Cetacea</taxon>
        <taxon>Mysticeti</taxon>
        <taxon>Eschrichtiidae</taxon>
        <taxon>Eschrichtius</taxon>
    </lineage>
</organism>
<proteinExistence type="predicted"/>
<gene>
    <name evidence="1" type="ORF">J1605_006836</name>
</gene>
<dbReference type="AlphaFoldDB" id="A0AB34GZE4"/>
<protein>
    <recommendedName>
        <fullName evidence="3">Oxidative stress-induced growth inhibitor 1</fullName>
    </recommendedName>
</protein>
<evidence type="ECO:0008006" key="3">
    <source>
        <dbReference type="Google" id="ProtNLM"/>
    </source>
</evidence>
<accession>A0AB34GZE4</accession>
<evidence type="ECO:0000313" key="2">
    <source>
        <dbReference type="Proteomes" id="UP001159641"/>
    </source>
</evidence>
<dbReference type="PANTHER" id="PTHR15192">
    <property type="entry name" value="PROTEIN CBG05349"/>
    <property type="match status" value="1"/>
</dbReference>
<dbReference type="InterPro" id="IPR029731">
    <property type="entry name" value="OSGIN1/2"/>
</dbReference>
<dbReference type="GO" id="GO:0030308">
    <property type="term" value="P:negative regulation of cell growth"/>
    <property type="evidence" value="ECO:0007669"/>
    <property type="project" value="TreeGrafter"/>
</dbReference>
<dbReference type="GO" id="GO:0008083">
    <property type="term" value="F:growth factor activity"/>
    <property type="evidence" value="ECO:0007669"/>
    <property type="project" value="TreeGrafter"/>
</dbReference>
<evidence type="ECO:0000313" key="1">
    <source>
        <dbReference type="EMBL" id="KAJ8785876.1"/>
    </source>
</evidence>
<name>A0AB34GZE4_ESCRO</name>
<keyword evidence="2" id="KW-1185">Reference proteome</keyword>
<reference evidence="1 2" key="1">
    <citation type="submission" date="2022-11" db="EMBL/GenBank/DDBJ databases">
        <title>Whole genome sequence of Eschrichtius robustus ER-17-0199.</title>
        <authorList>
            <person name="Bruniche-Olsen A."/>
            <person name="Black A.N."/>
            <person name="Fields C.J."/>
            <person name="Walden K."/>
            <person name="Dewoody J.A."/>
        </authorList>
    </citation>
    <scope>NUCLEOTIDE SEQUENCE [LARGE SCALE GENOMIC DNA]</scope>
    <source>
        <strain evidence="1">ER-17-0199</strain>
        <tissue evidence="1">Blubber</tissue>
    </source>
</reference>